<accession>A0A1G8GQ99</accession>
<protein>
    <submittedName>
        <fullName evidence="2">cAMP-binding domain of CRP or a regulatory subunit of cAMP-dependent protein kinases</fullName>
    </submittedName>
</protein>
<sequence length="201" mass="23482">MDSLTALQKFRQYFERYVPLTDEEWQALSQYLTVDALKKKRFYVEAGKVCDHIGLVVKGSVRYYHVKDGEEITGYFSFEDEMLSSYKSFLTRTPAANYIQALEDSVIVNLSHKNLQQACMNELLGFKMERFGRLTAEHYLICYEKRITSFIIQSPEERYADLLQTGGETLYRIPQHYIANYLGITPVSLSRIRRRIMKISA</sequence>
<dbReference type="EMBL" id="FNCG01000014">
    <property type="protein sequence ID" value="SDH96460.1"/>
    <property type="molecule type" value="Genomic_DNA"/>
</dbReference>
<evidence type="ECO:0000313" key="3">
    <source>
        <dbReference type="Proteomes" id="UP000199705"/>
    </source>
</evidence>
<dbReference type="RefSeq" id="WP_091172604.1">
    <property type="nucleotide sequence ID" value="NZ_FNCG01000014.1"/>
</dbReference>
<name>A0A1G8GQ99_9SPHI</name>
<dbReference type="STRING" id="551996.SAMN05192573_114129"/>
<dbReference type="InterPro" id="IPR000595">
    <property type="entry name" value="cNMP-bd_dom"/>
</dbReference>
<feature type="domain" description="Cyclic nucleotide-binding" evidence="1">
    <location>
        <begin position="37"/>
        <end position="121"/>
    </location>
</feature>
<dbReference type="SUPFAM" id="SSF51206">
    <property type="entry name" value="cAMP-binding domain-like"/>
    <property type="match status" value="1"/>
</dbReference>
<keyword evidence="3" id="KW-1185">Reference proteome</keyword>
<evidence type="ECO:0000259" key="1">
    <source>
        <dbReference type="Pfam" id="PF00027"/>
    </source>
</evidence>
<dbReference type="GO" id="GO:0016301">
    <property type="term" value="F:kinase activity"/>
    <property type="evidence" value="ECO:0007669"/>
    <property type="project" value="UniProtKB-KW"/>
</dbReference>
<keyword evidence="2" id="KW-0808">Transferase</keyword>
<evidence type="ECO:0000313" key="2">
    <source>
        <dbReference type="EMBL" id="SDH96460.1"/>
    </source>
</evidence>
<dbReference type="AlphaFoldDB" id="A0A1G8GQ99"/>
<organism evidence="2 3">
    <name type="scientific">Mucilaginibacter gossypii</name>
    <dbReference type="NCBI Taxonomy" id="551996"/>
    <lineage>
        <taxon>Bacteria</taxon>
        <taxon>Pseudomonadati</taxon>
        <taxon>Bacteroidota</taxon>
        <taxon>Sphingobacteriia</taxon>
        <taxon>Sphingobacteriales</taxon>
        <taxon>Sphingobacteriaceae</taxon>
        <taxon>Mucilaginibacter</taxon>
    </lineage>
</organism>
<keyword evidence="2" id="KW-0418">Kinase</keyword>
<dbReference type="Proteomes" id="UP000199705">
    <property type="component" value="Unassembled WGS sequence"/>
</dbReference>
<dbReference type="Gene3D" id="2.60.120.10">
    <property type="entry name" value="Jelly Rolls"/>
    <property type="match status" value="1"/>
</dbReference>
<reference evidence="3" key="1">
    <citation type="submission" date="2016-10" db="EMBL/GenBank/DDBJ databases">
        <authorList>
            <person name="Varghese N."/>
            <person name="Submissions S."/>
        </authorList>
    </citation>
    <scope>NUCLEOTIDE SEQUENCE [LARGE SCALE GENOMIC DNA]</scope>
    <source>
        <strain evidence="3">Gh-67</strain>
    </source>
</reference>
<gene>
    <name evidence="2" type="ORF">SAMN05192573_114129</name>
</gene>
<dbReference type="InterPro" id="IPR018490">
    <property type="entry name" value="cNMP-bd_dom_sf"/>
</dbReference>
<dbReference type="Pfam" id="PF00027">
    <property type="entry name" value="cNMP_binding"/>
    <property type="match status" value="1"/>
</dbReference>
<proteinExistence type="predicted"/>
<dbReference type="InterPro" id="IPR014710">
    <property type="entry name" value="RmlC-like_jellyroll"/>
</dbReference>